<comment type="function">
    <text evidence="9">Component of the transport system for branched-chain amino acids.</text>
</comment>
<keyword evidence="8 9" id="KW-0472">Membrane</keyword>
<protein>
    <recommendedName>
        <fullName evidence="9">Branched-chain amino acid transport system carrier protein</fullName>
    </recommendedName>
</protein>
<evidence type="ECO:0000256" key="4">
    <source>
        <dbReference type="ARBA" id="ARBA00022475"/>
    </source>
</evidence>
<evidence type="ECO:0000256" key="2">
    <source>
        <dbReference type="ARBA" id="ARBA00008540"/>
    </source>
</evidence>
<keyword evidence="3 9" id="KW-0813">Transport</keyword>
<feature type="transmembrane region" description="Helical" evidence="9">
    <location>
        <begin position="416"/>
        <end position="435"/>
    </location>
</feature>
<organism evidence="10 11">
    <name type="scientific">Vagococcus fessus</name>
    <dbReference type="NCBI Taxonomy" id="120370"/>
    <lineage>
        <taxon>Bacteria</taxon>
        <taxon>Bacillati</taxon>
        <taxon>Bacillota</taxon>
        <taxon>Bacilli</taxon>
        <taxon>Lactobacillales</taxon>
        <taxon>Enterococcaceae</taxon>
        <taxon>Vagococcus</taxon>
    </lineage>
</organism>
<dbReference type="AlphaFoldDB" id="A0A430A6F8"/>
<feature type="transmembrane region" description="Helical" evidence="9">
    <location>
        <begin position="78"/>
        <end position="100"/>
    </location>
</feature>
<keyword evidence="7 9" id="KW-1133">Transmembrane helix</keyword>
<dbReference type="GO" id="GO:0015820">
    <property type="term" value="P:L-leucine transport"/>
    <property type="evidence" value="ECO:0007669"/>
    <property type="project" value="TreeGrafter"/>
</dbReference>
<evidence type="ECO:0000313" key="11">
    <source>
        <dbReference type="Proteomes" id="UP000287101"/>
    </source>
</evidence>
<evidence type="ECO:0000256" key="6">
    <source>
        <dbReference type="ARBA" id="ARBA00022970"/>
    </source>
</evidence>
<dbReference type="PANTHER" id="PTHR30588:SF0">
    <property type="entry name" value="BRANCHED-CHAIN AMINO ACID PERMEASE BRNQ"/>
    <property type="match status" value="1"/>
</dbReference>
<feature type="transmembrane region" description="Helical" evidence="9">
    <location>
        <begin position="9"/>
        <end position="33"/>
    </location>
</feature>
<dbReference type="GO" id="GO:0005886">
    <property type="term" value="C:plasma membrane"/>
    <property type="evidence" value="ECO:0007669"/>
    <property type="project" value="UniProtKB-SubCell"/>
</dbReference>
<dbReference type="GO" id="GO:0015818">
    <property type="term" value="P:isoleucine transport"/>
    <property type="evidence" value="ECO:0007669"/>
    <property type="project" value="TreeGrafter"/>
</dbReference>
<name>A0A430A6F8_9ENTE</name>
<dbReference type="RefSeq" id="WP_126832192.1">
    <property type="nucleotide sequence ID" value="NZ_CBCRYB010000014.1"/>
</dbReference>
<evidence type="ECO:0000256" key="3">
    <source>
        <dbReference type="ARBA" id="ARBA00022448"/>
    </source>
</evidence>
<feature type="transmembrane region" description="Helical" evidence="9">
    <location>
        <begin position="159"/>
        <end position="178"/>
    </location>
</feature>
<reference evidence="10 11" key="1">
    <citation type="submission" date="2017-05" db="EMBL/GenBank/DDBJ databases">
        <title>Vagococcus spp. assemblies.</title>
        <authorList>
            <person name="Gulvik C.A."/>
        </authorList>
    </citation>
    <scope>NUCLEOTIDE SEQUENCE [LARGE SCALE GENOMIC DNA]</scope>
    <source>
        <strain evidence="10 11">CCUG 41755</strain>
    </source>
</reference>
<dbReference type="NCBIfam" id="TIGR00796">
    <property type="entry name" value="livcs"/>
    <property type="match status" value="1"/>
</dbReference>
<gene>
    <name evidence="10" type="ORF">CBF31_08960</name>
</gene>
<evidence type="ECO:0000256" key="7">
    <source>
        <dbReference type="ARBA" id="ARBA00022989"/>
    </source>
</evidence>
<comment type="caution">
    <text evidence="10">The sequence shown here is derived from an EMBL/GenBank/DDBJ whole genome shotgun (WGS) entry which is preliminary data.</text>
</comment>
<keyword evidence="5 9" id="KW-0812">Transmembrane</keyword>
<dbReference type="EMBL" id="NGJY01000003">
    <property type="protein sequence ID" value="RSU02487.1"/>
    <property type="molecule type" value="Genomic_DNA"/>
</dbReference>
<feature type="transmembrane region" description="Helical" evidence="9">
    <location>
        <begin position="45"/>
        <end position="66"/>
    </location>
</feature>
<dbReference type="Proteomes" id="UP000287101">
    <property type="component" value="Unassembled WGS sequence"/>
</dbReference>
<evidence type="ECO:0000256" key="1">
    <source>
        <dbReference type="ARBA" id="ARBA00004651"/>
    </source>
</evidence>
<feature type="transmembrane region" description="Helical" evidence="9">
    <location>
        <begin position="125"/>
        <end position="147"/>
    </location>
</feature>
<feature type="transmembrane region" description="Helical" evidence="9">
    <location>
        <begin position="230"/>
        <end position="249"/>
    </location>
</feature>
<dbReference type="OrthoDB" id="9783920at2"/>
<feature type="transmembrane region" description="Helical" evidence="9">
    <location>
        <begin position="280"/>
        <end position="306"/>
    </location>
</feature>
<feature type="transmembrane region" description="Helical" evidence="9">
    <location>
        <begin position="198"/>
        <end position="218"/>
    </location>
</feature>
<proteinExistence type="inferred from homology"/>
<dbReference type="Pfam" id="PF05525">
    <property type="entry name" value="Branch_AA_trans"/>
    <property type="match status" value="1"/>
</dbReference>
<evidence type="ECO:0000256" key="5">
    <source>
        <dbReference type="ARBA" id="ARBA00022692"/>
    </source>
</evidence>
<keyword evidence="6 9" id="KW-0029">Amino-acid transport</keyword>
<evidence type="ECO:0000313" key="10">
    <source>
        <dbReference type="EMBL" id="RSU02487.1"/>
    </source>
</evidence>
<dbReference type="InterPro" id="IPR004685">
    <property type="entry name" value="Brnchd-chn_aa_trnsp_Livcs"/>
</dbReference>
<feature type="transmembrane region" description="Helical" evidence="9">
    <location>
        <begin position="318"/>
        <end position="341"/>
    </location>
</feature>
<feature type="transmembrane region" description="Helical" evidence="9">
    <location>
        <begin position="347"/>
        <end position="365"/>
    </location>
</feature>
<accession>A0A430A6F8</accession>
<keyword evidence="11" id="KW-1185">Reference proteome</keyword>
<sequence>MSKKVPTSYVIILGLMLFAMYFGAGNLIFPAIIGQQSGTNITSAMAGFFLTGVGLPLLSFLTLVATGKDNIQELASRVTPWFGVAFAVVLYLAIGPFFAIPRAGTVAFEIGIKPFSSSLGESTTLLIFSAIFFTIACLLAVFPAKVVDIVGKYLTPLKITLIGILIVVAVAFPMGKIYEPQDQFVDAAFVTGFKEGYLTLDAMASFAFGIIIIDAVRLKGATDKKHVMAACGKAIGIAAVLLVVMYSALSYMSATSVSKIGYQENGGEVLAKVSNYYFGIYGNVLLGLMISVACMTTCIGLLSACAQYFSRLYPKISYQYYVIGMAIFSFLVSNMGLTGLIKFSEPILNAIYPLAISMVFLLLSNKWFRGNRRVYQMVILFTFCISIFDGFDTAGINILNISSFLSKYLPLYEMGLGWIIPAIVGAVVGNIWAMMERKNSPEKVMEFE</sequence>
<keyword evidence="4" id="KW-1003">Cell membrane</keyword>
<dbReference type="GO" id="GO:0015188">
    <property type="term" value="F:L-isoleucine transmembrane transporter activity"/>
    <property type="evidence" value="ECO:0007669"/>
    <property type="project" value="TreeGrafter"/>
</dbReference>
<evidence type="ECO:0000256" key="8">
    <source>
        <dbReference type="ARBA" id="ARBA00023136"/>
    </source>
</evidence>
<dbReference type="PANTHER" id="PTHR30588">
    <property type="entry name" value="BRANCHED-CHAIN AMINO ACID TRANSPORT SYSTEM 2 CARRIER PROTEIN"/>
    <property type="match status" value="1"/>
</dbReference>
<evidence type="ECO:0000256" key="9">
    <source>
        <dbReference type="RuleBase" id="RU362122"/>
    </source>
</evidence>
<comment type="similarity">
    <text evidence="2 9">Belongs to the branched chain amino acid transporter family.</text>
</comment>
<dbReference type="GO" id="GO:0005304">
    <property type="term" value="F:L-valine transmembrane transporter activity"/>
    <property type="evidence" value="ECO:0007669"/>
    <property type="project" value="TreeGrafter"/>
</dbReference>
<comment type="subcellular location">
    <subcellularLocation>
        <location evidence="1 9">Cell membrane</location>
        <topology evidence="1 9">Multi-pass membrane protein</topology>
    </subcellularLocation>
</comment>
<dbReference type="GO" id="GO:0015190">
    <property type="term" value="F:L-leucine transmembrane transporter activity"/>
    <property type="evidence" value="ECO:0007669"/>
    <property type="project" value="TreeGrafter"/>
</dbReference>
<feature type="transmembrane region" description="Helical" evidence="9">
    <location>
        <begin position="377"/>
        <end position="396"/>
    </location>
</feature>